<reference evidence="1 2" key="1">
    <citation type="submission" date="2014-10" db="EMBL/GenBank/DDBJ databases">
        <title>Pedobacter Kyungheensis.</title>
        <authorList>
            <person name="Anderson B.M."/>
            <person name="Newman J.D."/>
        </authorList>
    </citation>
    <scope>NUCLEOTIDE SEQUENCE [LARGE SCALE GENOMIC DNA]</scope>
    <source>
        <strain evidence="1 2">KACC 16221</strain>
    </source>
</reference>
<evidence type="ECO:0000313" key="2">
    <source>
        <dbReference type="Proteomes" id="UP000031246"/>
    </source>
</evidence>
<protein>
    <submittedName>
        <fullName evidence="1">Uncharacterized protein</fullName>
    </submittedName>
</protein>
<comment type="caution">
    <text evidence="1">The sequence shown here is derived from an EMBL/GenBank/DDBJ whole genome shotgun (WGS) entry which is preliminary data.</text>
</comment>
<dbReference type="EMBL" id="JSYN01000002">
    <property type="protein sequence ID" value="KIA96569.1"/>
    <property type="molecule type" value="Genomic_DNA"/>
</dbReference>
<name>A0A0C1G8Y9_9SPHI</name>
<accession>A0A0C1G8Y9</accession>
<organism evidence="1 2">
    <name type="scientific">Pedobacter kyungheensis</name>
    <dbReference type="NCBI Taxonomy" id="1069985"/>
    <lineage>
        <taxon>Bacteria</taxon>
        <taxon>Pseudomonadati</taxon>
        <taxon>Bacteroidota</taxon>
        <taxon>Sphingobacteriia</taxon>
        <taxon>Sphingobacteriales</taxon>
        <taxon>Sphingobacteriaceae</taxon>
        <taxon>Pedobacter</taxon>
    </lineage>
</organism>
<sequence>MLEKEPVLRVNGFADLANSYLYAFWVREKRCLFPVFPQRKIWSITSRSFTFFFHLQSTAGILRIF</sequence>
<keyword evidence="2" id="KW-1185">Reference proteome</keyword>
<gene>
    <name evidence="1" type="ORF">OC25_02165</name>
</gene>
<evidence type="ECO:0000313" key="1">
    <source>
        <dbReference type="EMBL" id="KIA96569.1"/>
    </source>
</evidence>
<dbReference type="Proteomes" id="UP000031246">
    <property type="component" value="Unassembled WGS sequence"/>
</dbReference>
<proteinExistence type="predicted"/>
<dbReference type="AlphaFoldDB" id="A0A0C1G8Y9"/>